<dbReference type="Gene3D" id="1.10.150.20">
    <property type="entry name" value="5' to 3' exonuclease, C-terminal subdomain"/>
    <property type="match status" value="1"/>
</dbReference>
<comment type="catalytic activity">
    <reaction evidence="15 17">
        <text>DNA(n) + a 2'-deoxyribonucleoside 5'-triphosphate = DNA(n+1) + diphosphate</text>
        <dbReference type="Rhea" id="RHEA:22508"/>
        <dbReference type="Rhea" id="RHEA-COMP:17339"/>
        <dbReference type="Rhea" id="RHEA-COMP:17340"/>
        <dbReference type="ChEBI" id="CHEBI:33019"/>
        <dbReference type="ChEBI" id="CHEBI:61560"/>
        <dbReference type="ChEBI" id="CHEBI:173112"/>
        <dbReference type="EC" id="2.7.7.7"/>
    </reaction>
</comment>
<comment type="similarity">
    <text evidence="3 17">Belongs to the DNA polymerase type-X family.</text>
</comment>
<dbReference type="PRINTS" id="PR00870">
    <property type="entry name" value="DNAPOLXBETA"/>
</dbReference>
<keyword evidence="21" id="KW-1185">Reference proteome</keyword>
<evidence type="ECO:0000256" key="6">
    <source>
        <dbReference type="ARBA" id="ARBA00022695"/>
    </source>
</evidence>
<dbReference type="SUPFAM" id="SSF47802">
    <property type="entry name" value="DNA polymerase beta, N-terminal domain-like"/>
    <property type="match status" value="1"/>
</dbReference>
<evidence type="ECO:0000256" key="2">
    <source>
        <dbReference type="ARBA" id="ARBA00004123"/>
    </source>
</evidence>
<dbReference type="InterPro" id="IPR002008">
    <property type="entry name" value="DNA_pol_X_beta-like"/>
</dbReference>
<dbReference type="Gene3D" id="3.30.210.10">
    <property type="entry name" value="DNA polymerase, thumb domain"/>
    <property type="match status" value="1"/>
</dbReference>
<feature type="compositionally biased region" description="Polar residues" evidence="18">
    <location>
        <begin position="217"/>
        <end position="229"/>
    </location>
</feature>
<name>A0A1V9Y645_ACHHY</name>
<dbReference type="InterPro" id="IPR022312">
    <property type="entry name" value="DNA_pol_X"/>
</dbReference>
<dbReference type="PROSITE" id="PS50172">
    <property type="entry name" value="BRCT"/>
    <property type="match status" value="1"/>
</dbReference>
<evidence type="ECO:0000256" key="18">
    <source>
        <dbReference type="SAM" id="MobiDB-lite"/>
    </source>
</evidence>
<dbReference type="GO" id="GO:0006260">
    <property type="term" value="P:DNA replication"/>
    <property type="evidence" value="ECO:0007669"/>
    <property type="project" value="UniProtKB-KW"/>
</dbReference>
<feature type="domain" description="BRCT" evidence="19">
    <location>
        <begin position="96"/>
        <end position="194"/>
    </location>
</feature>
<dbReference type="PRINTS" id="PR00869">
    <property type="entry name" value="DNAPOLX"/>
</dbReference>
<feature type="region of interest" description="Disordered" evidence="18">
    <location>
        <begin position="217"/>
        <end position="236"/>
    </location>
</feature>
<evidence type="ECO:0000256" key="12">
    <source>
        <dbReference type="ARBA" id="ARBA00023204"/>
    </source>
</evidence>
<dbReference type="SMART" id="SM00483">
    <property type="entry name" value="POLXc"/>
    <property type="match status" value="1"/>
</dbReference>
<evidence type="ECO:0000256" key="17">
    <source>
        <dbReference type="RuleBase" id="RU366014"/>
    </source>
</evidence>
<dbReference type="GO" id="GO:0003677">
    <property type="term" value="F:DNA binding"/>
    <property type="evidence" value="ECO:0007669"/>
    <property type="project" value="UniProtKB-UniRule"/>
</dbReference>
<keyword evidence="14 17" id="KW-0539">Nucleus</keyword>
<proteinExistence type="inferred from homology"/>
<sequence length="626" mass="69558">MLSAKRKRRFFDKLDEIFVPSKRPTPSMASEAAAASAQSNDDCVLPAAPAPTSGDEFTPAAALALKPMDDRRQSFPPMQTTASTKKYSADRRKSAPLPGLLQGKSFLIVPVGEDMSRRRIDIWTTQIIKAGGRVVKSFEGVSTIVVASLGISRERLLAFCHLREWLPGMQVVTPDWLIHFIQHQCLPPVGDYAWTNGQDKGVPADLPEAPQRAFYESTPTHTQESQPSTEAAPPALEMASPLRPLQEDLAYRKALFYRNNPDMVAVHEAEAQNPRQIKLSGFVCTTSSVLATNLNTHLTSVFEELIEYLAVEKDEWRENSYKRMVSILKQLPSKVTSADALRPQFGFNANGIAKIREILETGTLRKLEAKKSDLRLQTLRLFANIWGVGPVTAQSLYSQGYRSLEALAANGAAVLNDQQRIGLQHYADFLVKIPRAEVEEIEAVVKAAVAQLNPRAECVTCGSYRRGKAQSGDVDILVTDPTADECALLPDLLKHLHKQAFLTDDLTHVYEHHTGGCDSYMGVCRVDQTRPFRRIDLKVYPRRLFGFAILYFTGSDHFNRSMRAFAKQKGYSLTDRGLTKVARAKGVEKLKQAPSLTCPDEKDVFIALQLPYKVVAVYGTGYHLVP</sequence>
<dbReference type="CDD" id="cd00141">
    <property type="entry name" value="NT_POLXc"/>
    <property type="match status" value="1"/>
</dbReference>
<organism evidence="20 21">
    <name type="scientific">Achlya hypogyna</name>
    <name type="common">Oomycete</name>
    <name type="synonym">Protoachlya hypogyna</name>
    <dbReference type="NCBI Taxonomy" id="1202772"/>
    <lineage>
        <taxon>Eukaryota</taxon>
        <taxon>Sar</taxon>
        <taxon>Stramenopiles</taxon>
        <taxon>Oomycota</taxon>
        <taxon>Saprolegniomycetes</taxon>
        <taxon>Saprolegniales</taxon>
        <taxon>Achlyaceae</taxon>
        <taxon>Achlya</taxon>
    </lineage>
</organism>
<dbReference type="Pfam" id="PF10391">
    <property type="entry name" value="DNA_pol_lambd_f"/>
    <property type="match status" value="1"/>
</dbReference>
<dbReference type="OrthoDB" id="205514at2759"/>
<dbReference type="Gene3D" id="3.30.460.10">
    <property type="entry name" value="Beta Polymerase, domain 2"/>
    <property type="match status" value="1"/>
</dbReference>
<dbReference type="InterPro" id="IPR037160">
    <property type="entry name" value="DNA_Pol_thumb_sf"/>
</dbReference>
<evidence type="ECO:0000256" key="1">
    <source>
        <dbReference type="ARBA" id="ARBA00001936"/>
    </source>
</evidence>
<dbReference type="Gene3D" id="1.10.150.110">
    <property type="entry name" value="DNA polymerase beta, N-terminal domain-like"/>
    <property type="match status" value="1"/>
</dbReference>
<evidence type="ECO:0000256" key="15">
    <source>
        <dbReference type="ARBA" id="ARBA00049244"/>
    </source>
</evidence>
<dbReference type="Pfam" id="PF14792">
    <property type="entry name" value="DNA_pol_B_palm"/>
    <property type="match status" value="1"/>
</dbReference>
<dbReference type="InterPro" id="IPR027421">
    <property type="entry name" value="DNA_pol_lamdba_lyase_dom_sf"/>
</dbReference>
<keyword evidence="4" id="KW-0237">DNA synthesis</keyword>
<keyword evidence="12 17" id="KW-0234">DNA repair</keyword>
<dbReference type="SUPFAM" id="SSF81585">
    <property type="entry name" value="PsbU/PolX domain-like"/>
    <property type="match status" value="1"/>
</dbReference>
<feature type="compositionally biased region" description="Low complexity" evidence="18">
    <location>
        <begin position="27"/>
        <end position="39"/>
    </location>
</feature>
<feature type="region of interest" description="Disordered" evidence="18">
    <location>
        <begin position="71"/>
        <end position="92"/>
    </location>
</feature>
<evidence type="ECO:0000256" key="10">
    <source>
        <dbReference type="ARBA" id="ARBA00022932"/>
    </source>
</evidence>
<evidence type="ECO:0000256" key="16">
    <source>
        <dbReference type="PIRSR" id="PIRSR622312-50"/>
    </source>
</evidence>
<keyword evidence="9 17" id="KW-0227">DNA damage</keyword>
<keyword evidence="11" id="KW-0238">DNA-binding</keyword>
<dbReference type="InterPro" id="IPR001357">
    <property type="entry name" value="BRCT_dom"/>
</dbReference>
<dbReference type="GO" id="GO:0046872">
    <property type="term" value="F:metal ion binding"/>
    <property type="evidence" value="ECO:0007669"/>
    <property type="project" value="UniProtKB-UniRule"/>
</dbReference>
<evidence type="ECO:0000256" key="9">
    <source>
        <dbReference type="ARBA" id="ARBA00022763"/>
    </source>
</evidence>
<reference evidence="20 21" key="1">
    <citation type="journal article" date="2014" name="Genome Biol. Evol.">
        <title>The secreted proteins of Achlya hypogyna and Thraustotheca clavata identify the ancestral oomycete secretome and reveal gene acquisitions by horizontal gene transfer.</title>
        <authorList>
            <person name="Misner I."/>
            <person name="Blouin N."/>
            <person name="Leonard G."/>
            <person name="Richards T.A."/>
            <person name="Lane C.E."/>
        </authorList>
    </citation>
    <scope>NUCLEOTIDE SEQUENCE [LARGE SCALE GENOMIC DNA]</scope>
    <source>
        <strain evidence="20 21">ATCC 48635</strain>
    </source>
</reference>
<evidence type="ECO:0000256" key="11">
    <source>
        <dbReference type="ARBA" id="ARBA00023125"/>
    </source>
</evidence>
<dbReference type="Pfam" id="PF14791">
    <property type="entry name" value="DNA_pol_B_thumb"/>
    <property type="match status" value="1"/>
</dbReference>
<keyword evidence="8" id="KW-0479">Metal-binding</keyword>
<protein>
    <recommendedName>
        <fullName evidence="17">DNA polymerase</fullName>
        <ecNumber evidence="17">2.7.7.7</ecNumber>
    </recommendedName>
</protein>
<dbReference type="InterPro" id="IPR029398">
    <property type="entry name" value="PolB_thumb"/>
</dbReference>
<feature type="active site" description="Nucleophile; Schiff-base intermediate with DNA; for 5'-dRP lyase activity" evidence="16">
    <location>
        <position position="354"/>
    </location>
</feature>
<dbReference type="FunFam" id="1.10.150.20:FF:000010">
    <property type="entry name" value="DNA polymerase lambda"/>
    <property type="match status" value="1"/>
</dbReference>
<dbReference type="GO" id="GO:0006303">
    <property type="term" value="P:double-strand break repair via nonhomologous end joining"/>
    <property type="evidence" value="ECO:0007669"/>
    <property type="project" value="TreeGrafter"/>
</dbReference>
<evidence type="ECO:0000256" key="4">
    <source>
        <dbReference type="ARBA" id="ARBA00022634"/>
    </source>
</evidence>
<comment type="cofactor">
    <cofactor evidence="1">
        <name>Mn(2+)</name>
        <dbReference type="ChEBI" id="CHEBI:29035"/>
    </cofactor>
</comment>
<keyword evidence="7" id="KW-0235">DNA replication</keyword>
<dbReference type="InterPro" id="IPR028207">
    <property type="entry name" value="DNA_pol_B_palm_palm"/>
</dbReference>
<evidence type="ECO:0000256" key="3">
    <source>
        <dbReference type="ARBA" id="ARBA00008323"/>
    </source>
</evidence>
<dbReference type="Proteomes" id="UP000243579">
    <property type="component" value="Unassembled WGS sequence"/>
</dbReference>
<dbReference type="PANTHER" id="PTHR11276:SF28">
    <property type="entry name" value="DNA POLYMERASE LAMBDA"/>
    <property type="match status" value="1"/>
</dbReference>
<gene>
    <name evidence="20" type="ORF">ACHHYP_16692</name>
</gene>
<evidence type="ECO:0000259" key="19">
    <source>
        <dbReference type="PROSITE" id="PS50172"/>
    </source>
</evidence>
<feature type="region of interest" description="Disordered" evidence="18">
    <location>
        <begin position="21"/>
        <end position="56"/>
    </location>
</feature>
<dbReference type="InterPro" id="IPR018944">
    <property type="entry name" value="DNA_pol_lambd_fingers_domain"/>
</dbReference>
<evidence type="ECO:0000313" key="21">
    <source>
        <dbReference type="Proteomes" id="UP000243579"/>
    </source>
</evidence>
<dbReference type="EMBL" id="JNBR01002830">
    <property type="protein sequence ID" value="OQR81177.1"/>
    <property type="molecule type" value="Genomic_DNA"/>
</dbReference>
<evidence type="ECO:0000256" key="7">
    <source>
        <dbReference type="ARBA" id="ARBA00022705"/>
    </source>
</evidence>
<evidence type="ECO:0000256" key="13">
    <source>
        <dbReference type="ARBA" id="ARBA00023239"/>
    </source>
</evidence>
<dbReference type="EC" id="2.7.7.7" evidence="17"/>
<feature type="compositionally biased region" description="Polar residues" evidence="18">
    <location>
        <begin position="76"/>
        <end position="86"/>
    </location>
</feature>
<dbReference type="InterPro" id="IPR010996">
    <property type="entry name" value="HHH_MUS81"/>
</dbReference>
<keyword evidence="13" id="KW-0456">Lyase</keyword>
<dbReference type="SUPFAM" id="SSF52113">
    <property type="entry name" value="BRCT domain"/>
    <property type="match status" value="1"/>
</dbReference>
<evidence type="ECO:0000313" key="20">
    <source>
        <dbReference type="EMBL" id="OQR81177.1"/>
    </source>
</evidence>
<dbReference type="SUPFAM" id="SSF81301">
    <property type="entry name" value="Nucleotidyltransferase"/>
    <property type="match status" value="1"/>
</dbReference>
<dbReference type="GO" id="GO:0016829">
    <property type="term" value="F:lyase activity"/>
    <property type="evidence" value="ECO:0007669"/>
    <property type="project" value="UniProtKB-KW"/>
</dbReference>
<dbReference type="FunFam" id="3.30.460.10:FF:000020">
    <property type="entry name" value="DNA polymerase lambda"/>
    <property type="match status" value="1"/>
</dbReference>
<dbReference type="GO" id="GO:0005634">
    <property type="term" value="C:nucleus"/>
    <property type="evidence" value="ECO:0007669"/>
    <property type="project" value="UniProtKB-SubCell"/>
</dbReference>
<comment type="caution">
    <text evidence="20">The sequence shown here is derived from an EMBL/GenBank/DDBJ whole genome shotgun (WGS) entry which is preliminary data.</text>
</comment>
<dbReference type="Gene3D" id="3.40.50.10190">
    <property type="entry name" value="BRCT domain"/>
    <property type="match status" value="1"/>
</dbReference>
<evidence type="ECO:0000256" key="8">
    <source>
        <dbReference type="ARBA" id="ARBA00022723"/>
    </source>
</evidence>
<dbReference type="InterPro" id="IPR036420">
    <property type="entry name" value="BRCT_dom_sf"/>
</dbReference>
<dbReference type="InterPro" id="IPR019843">
    <property type="entry name" value="DNA_pol-X_BS"/>
</dbReference>
<comment type="subcellular location">
    <subcellularLocation>
        <location evidence="2 17">Nucleus</location>
    </subcellularLocation>
</comment>
<dbReference type="AlphaFoldDB" id="A0A1V9Y645"/>
<dbReference type="PROSITE" id="PS00522">
    <property type="entry name" value="DNA_POLYMERASE_X"/>
    <property type="match status" value="1"/>
</dbReference>
<dbReference type="InterPro" id="IPR002054">
    <property type="entry name" value="DNA-dir_DNA_pol_X"/>
</dbReference>
<evidence type="ECO:0000256" key="5">
    <source>
        <dbReference type="ARBA" id="ARBA00022679"/>
    </source>
</evidence>
<keyword evidence="5 17" id="KW-0808">Transferase</keyword>
<dbReference type="GO" id="GO:0003887">
    <property type="term" value="F:DNA-directed DNA polymerase activity"/>
    <property type="evidence" value="ECO:0007669"/>
    <property type="project" value="UniProtKB-UniRule"/>
</dbReference>
<dbReference type="STRING" id="1202772.A0A1V9Y645"/>
<evidence type="ECO:0000256" key="14">
    <source>
        <dbReference type="ARBA" id="ARBA00023242"/>
    </source>
</evidence>
<keyword evidence="6 17" id="KW-0548">Nucleotidyltransferase</keyword>
<keyword evidence="10 17" id="KW-0239">DNA-directed DNA polymerase</keyword>
<dbReference type="Pfam" id="PF14716">
    <property type="entry name" value="HHH_8"/>
    <property type="match status" value="1"/>
</dbReference>
<comment type="function">
    <text evidence="17">DNA polymerase that functions in several pathways of DNA repair. Involved in base excision repair (BER) responsible for repair of lesions that give rise to abasic (AP) sites in DNA. Also contributes to DNA double-strand break repair by non-homologous end joining and homologous recombination. Has both template-dependent and template-independent (terminal transferase) DNA polymerase activities. Has also a 5'-deoxyribose-5-phosphate lyase (dRP lyase) activity.</text>
</comment>
<accession>A0A1V9Y645</accession>
<dbReference type="PANTHER" id="PTHR11276">
    <property type="entry name" value="DNA POLYMERASE TYPE-X FAMILY MEMBER"/>
    <property type="match status" value="1"/>
</dbReference>
<dbReference type="InterPro" id="IPR043519">
    <property type="entry name" value="NT_sf"/>
</dbReference>